<dbReference type="Proteomes" id="UP001632038">
    <property type="component" value="Unassembled WGS sequence"/>
</dbReference>
<reference evidence="2" key="1">
    <citation type="journal article" date="2024" name="IScience">
        <title>Strigolactones Initiate the Formation of Haustorium-like Structures in Castilleja.</title>
        <authorList>
            <person name="Buerger M."/>
            <person name="Peterson D."/>
            <person name="Chory J."/>
        </authorList>
    </citation>
    <scope>NUCLEOTIDE SEQUENCE [LARGE SCALE GENOMIC DNA]</scope>
</reference>
<dbReference type="AlphaFoldDB" id="A0ABD3DIR7"/>
<gene>
    <name evidence="1" type="ORF">CASFOL_013008</name>
</gene>
<evidence type="ECO:0000313" key="2">
    <source>
        <dbReference type="Proteomes" id="UP001632038"/>
    </source>
</evidence>
<name>A0ABD3DIR7_9LAMI</name>
<dbReference type="EMBL" id="JAVIJP010000016">
    <property type="protein sequence ID" value="KAL3642193.1"/>
    <property type="molecule type" value="Genomic_DNA"/>
</dbReference>
<accession>A0ABD3DIR7</accession>
<organism evidence="1 2">
    <name type="scientific">Castilleja foliolosa</name>
    <dbReference type="NCBI Taxonomy" id="1961234"/>
    <lineage>
        <taxon>Eukaryota</taxon>
        <taxon>Viridiplantae</taxon>
        <taxon>Streptophyta</taxon>
        <taxon>Embryophyta</taxon>
        <taxon>Tracheophyta</taxon>
        <taxon>Spermatophyta</taxon>
        <taxon>Magnoliopsida</taxon>
        <taxon>eudicotyledons</taxon>
        <taxon>Gunneridae</taxon>
        <taxon>Pentapetalae</taxon>
        <taxon>asterids</taxon>
        <taxon>lamiids</taxon>
        <taxon>Lamiales</taxon>
        <taxon>Orobanchaceae</taxon>
        <taxon>Pedicularideae</taxon>
        <taxon>Castillejinae</taxon>
        <taxon>Castilleja</taxon>
    </lineage>
</organism>
<protein>
    <submittedName>
        <fullName evidence="1">Uncharacterized protein</fullName>
    </submittedName>
</protein>
<comment type="caution">
    <text evidence="1">The sequence shown here is derived from an EMBL/GenBank/DDBJ whole genome shotgun (WGS) entry which is preliminary data.</text>
</comment>
<evidence type="ECO:0000313" key="1">
    <source>
        <dbReference type="EMBL" id="KAL3642193.1"/>
    </source>
</evidence>
<sequence>MVVVAWRESGTHFCQQDLEDVIMEGAHPMLPENRNYISKQVEIGFS</sequence>
<keyword evidence="2" id="KW-1185">Reference proteome</keyword>
<proteinExistence type="predicted"/>